<accession>A0A7T5QZA9</accession>
<dbReference type="GO" id="GO:0006508">
    <property type="term" value="P:proteolysis"/>
    <property type="evidence" value="ECO:0007669"/>
    <property type="project" value="InterPro"/>
</dbReference>
<feature type="region of interest" description="Disordered" evidence="1">
    <location>
        <begin position="306"/>
        <end position="356"/>
    </location>
</feature>
<organism evidence="2">
    <name type="scientific">Iris germanica capillovirus 1</name>
    <dbReference type="NCBI Taxonomy" id="2794426"/>
    <lineage>
        <taxon>Viruses</taxon>
        <taxon>Riboviria</taxon>
        <taxon>Orthornavirae</taxon>
        <taxon>Kitrinoviricota</taxon>
        <taxon>Alsuviricetes</taxon>
        <taxon>Tymovirales</taxon>
        <taxon>Betaflexiviridae</taxon>
        <taxon>Trivirinae</taxon>
        <taxon>Capillovirus</taxon>
    </lineage>
</organism>
<protein>
    <submittedName>
        <fullName evidence="2">MP</fullName>
    </submittedName>
</protein>
<dbReference type="GO" id="GO:0004252">
    <property type="term" value="F:serine-type endopeptidase activity"/>
    <property type="evidence" value="ECO:0007669"/>
    <property type="project" value="InterPro"/>
</dbReference>
<dbReference type="InterPro" id="IPR001815">
    <property type="entry name" value="Trichovirus_mp"/>
</dbReference>
<dbReference type="InterPro" id="IPR028919">
    <property type="entry name" value="Viral_movement"/>
</dbReference>
<evidence type="ECO:0000313" key="2">
    <source>
        <dbReference type="EMBL" id="QQG34670.1"/>
    </source>
</evidence>
<dbReference type="EMBL" id="MW328757">
    <property type="protein sequence ID" value="QQG34670.1"/>
    <property type="molecule type" value="Genomic_RNA"/>
</dbReference>
<evidence type="ECO:0000256" key="1">
    <source>
        <dbReference type="SAM" id="MobiDB-lite"/>
    </source>
</evidence>
<proteinExistence type="predicted"/>
<feature type="compositionally biased region" description="Low complexity" evidence="1">
    <location>
        <begin position="318"/>
        <end position="332"/>
    </location>
</feature>
<reference evidence="2" key="1">
    <citation type="submission" date="2020-11" db="EMBL/GenBank/DDBJ databases">
        <authorList>
            <person name="Bejerman N."/>
        </authorList>
    </citation>
    <scope>NUCLEOTIDE SEQUENCE</scope>
    <source>
        <strain evidence="2">Iri</strain>
    </source>
</reference>
<dbReference type="Pfam" id="PF01107">
    <property type="entry name" value="MP"/>
    <property type="match status" value="1"/>
</dbReference>
<sequence>MSIINVNRFLSRVESRDLKIDAIRSNELYKDATIFNPAVLNCIRRFETNIKVVAESGDDLYLSDFQLLDREELDFIKRASSKFKYIHVGAILVAVRAMFPNSNGKSGKVVIYDGSCIDDDKSQGFIAAEKFSFNEDTCYFVVKPRHILSTTDVHLGTCLRFQVSIDCPRYAVDRELVALDIGMAYRLCNSSRFLDTKQGASGWVTQSILGCEALDFTEEIGRSMSRNGRGLQIESGPSTSHFDKRLFGPAKIRRSRAAFAKKGKEDVEKAPAVKLLGSEGFDNAKQGKLEDNSSLSEEKERFCTWSNRKHFGPRGRAEGSSGSESPTSSLSTKPGRASFSTAPAATTGQAPRFSVDSISCQTFRNNEFERGTA</sequence>
<dbReference type="PRINTS" id="PR00995">
    <property type="entry name" value="CAPILLOPTASE"/>
</dbReference>
<feature type="compositionally biased region" description="Polar residues" evidence="1">
    <location>
        <begin position="338"/>
        <end position="349"/>
    </location>
</feature>
<name>A0A7T5QZA9_9VIRU</name>